<dbReference type="EC" id="2.7.13.3" evidence="2"/>
<comment type="catalytic activity">
    <reaction evidence="1">
        <text>ATP + protein L-histidine = ADP + protein N-phospho-L-histidine.</text>
        <dbReference type="EC" id="2.7.13.3"/>
    </reaction>
</comment>
<keyword evidence="9" id="KW-1133">Transmembrane helix</keyword>
<dbReference type="CDD" id="cd16917">
    <property type="entry name" value="HATPase_UhpB-NarQ-NarX-like"/>
    <property type="match status" value="1"/>
</dbReference>
<evidence type="ECO:0000256" key="5">
    <source>
        <dbReference type="ARBA" id="ARBA00022741"/>
    </source>
</evidence>
<dbReference type="SUPFAM" id="SSF55874">
    <property type="entry name" value="ATPase domain of HSP90 chaperone/DNA topoisomerase II/histidine kinase"/>
    <property type="match status" value="1"/>
</dbReference>
<accession>A0A644Y852</accession>
<sequence length="461" mass="52145">MTIVTILMIEKQNSSQTSHGTLTDEHTMDKPITYVYNIILILNLVIIGLLSLVVYQTTYLICDSDQARVFLEQARYLPHVPWHVPIYAIGSFLLLAVSSFFKRYLAESHSLLAFLLFVLDIIIAFFIAYNINFSYKGLFLFIGVGAFFFIGNLKLRYLGIILAMLGYIFSDYDIISVQLNLVSLQDYISFYSPSTQIPLYSLRSTLESLNLMMVILFFQLFIQSKVRENKEFIKVNNELADKLHQLEVLQAKLEESARLKERNRLAHEIHDILGHSLTSISIGLEACLELSKETTQELFVRLSKIKRVTDKGLAEIRRSVRELKSDAIEKSSLLSAVQELINDANGLGDRLVSFSIHGNVTELDEDEEQTVYRLVQESLTNSLRHSGGADIEVVFSYASHLLNVMIADNGQGCKAIRKHFGLDHIEEQIGLLGGTVRFETAEGEGFRTKASIPLRKGGFRS</sequence>
<keyword evidence="9" id="KW-0812">Transmembrane</keyword>
<dbReference type="InterPro" id="IPR050482">
    <property type="entry name" value="Sensor_HK_TwoCompSys"/>
</dbReference>
<feature type="transmembrane region" description="Helical" evidence="9">
    <location>
        <begin position="108"/>
        <end position="127"/>
    </location>
</feature>
<feature type="coiled-coil region" evidence="8">
    <location>
        <begin position="236"/>
        <end position="263"/>
    </location>
</feature>
<keyword evidence="7" id="KW-0067">ATP-binding</keyword>
<comment type="caution">
    <text evidence="11">The sequence shown here is derived from an EMBL/GenBank/DDBJ whole genome shotgun (WGS) entry which is preliminary data.</text>
</comment>
<evidence type="ECO:0000256" key="8">
    <source>
        <dbReference type="SAM" id="Coils"/>
    </source>
</evidence>
<dbReference type="AlphaFoldDB" id="A0A644Y852"/>
<protein>
    <recommendedName>
        <fullName evidence="2">histidine kinase</fullName>
        <ecNumber evidence="2">2.7.13.3</ecNumber>
    </recommendedName>
</protein>
<keyword evidence="6" id="KW-0418">Kinase</keyword>
<dbReference type="Gene3D" id="3.30.565.10">
    <property type="entry name" value="Histidine kinase-like ATPase, C-terminal domain"/>
    <property type="match status" value="1"/>
</dbReference>
<keyword evidence="9" id="KW-0472">Membrane</keyword>
<evidence type="ECO:0000256" key="3">
    <source>
        <dbReference type="ARBA" id="ARBA00022553"/>
    </source>
</evidence>
<feature type="domain" description="Signal transduction histidine kinase subgroup 3 dimerisation and phosphoacceptor" evidence="10">
    <location>
        <begin position="261"/>
        <end position="326"/>
    </location>
</feature>
<feature type="transmembrane region" description="Helical" evidence="9">
    <location>
        <begin position="34"/>
        <end position="55"/>
    </location>
</feature>
<proteinExistence type="predicted"/>
<dbReference type="GO" id="GO:0016020">
    <property type="term" value="C:membrane"/>
    <property type="evidence" value="ECO:0007669"/>
    <property type="project" value="InterPro"/>
</dbReference>
<gene>
    <name evidence="11" type="ORF">SDC9_71210</name>
</gene>
<dbReference type="PANTHER" id="PTHR24421:SF10">
    <property type="entry name" value="NITRATE_NITRITE SENSOR PROTEIN NARQ"/>
    <property type="match status" value="1"/>
</dbReference>
<dbReference type="EMBL" id="VSSQ01004328">
    <property type="protein sequence ID" value="MPM24725.1"/>
    <property type="molecule type" value="Genomic_DNA"/>
</dbReference>
<evidence type="ECO:0000256" key="9">
    <source>
        <dbReference type="SAM" id="Phobius"/>
    </source>
</evidence>
<evidence type="ECO:0000259" key="10">
    <source>
        <dbReference type="Pfam" id="PF07730"/>
    </source>
</evidence>
<feature type="transmembrane region" description="Helical" evidence="9">
    <location>
        <begin position="133"/>
        <end position="150"/>
    </location>
</feature>
<dbReference type="Pfam" id="PF07730">
    <property type="entry name" value="HisKA_3"/>
    <property type="match status" value="1"/>
</dbReference>
<dbReference type="InterPro" id="IPR011712">
    <property type="entry name" value="Sig_transdc_His_kin_sub3_dim/P"/>
</dbReference>
<keyword evidence="4" id="KW-0808">Transferase</keyword>
<dbReference type="PANTHER" id="PTHR24421">
    <property type="entry name" value="NITRATE/NITRITE SENSOR PROTEIN NARX-RELATED"/>
    <property type="match status" value="1"/>
</dbReference>
<keyword evidence="3" id="KW-0597">Phosphoprotein</keyword>
<evidence type="ECO:0000256" key="1">
    <source>
        <dbReference type="ARBA" id="ARBA00000085"/>
    </source>
</evidence>
<dbReference type="GO" id="GO:0000155">
    <property type="term" value="F:phosphorelay sensor kinase activity"/>
    <property type="evidence" value="ECO:0007669"/>
    <property type="project" value="InterPro"/>
</dbReference>
<dbReference type="Gene3D" id="1.20.5.1930">
    <property type="match status" value="1"/>
</dbReference>
<dbReference type="GO" id="GO:0005524">
    <property type="term" value="F:ATP binding"/>
    <property type="evidence" value="ECO:0007669"/>
    <property type="project" value="UniProtKB-KW"/>
</dbReference>
<feature type="transmembrane region" description="Helical" evidence="9">
    <location>
        <begin position="82"/>
        <end position="101"/>
    </location>
</feature>
<evidence type="ECO:0000256" key="6">
    <source>
        <dbReference type="ARBA" id="ARBA00022777"/>
    </source>
</evidence>
<evidence type="ECO:0000256" key="2">
    <source>
        <dbReference type="ARBA" id="ARBA00012438"/>
    </source>
</evidence>
<keyword evidence="5" id="KW-0547">Nucleotide-binding</keyword>
<evidence type="ECO:0000256" key="4">
    <source>
        <dbReference type="ARBA" id="ARBA00022679"/>
    </source>
</evidence>
<dbReference type="GO" id="GO:0046983">
    <property type="term" value="F:protein dimerization activity"/>
    <property type="evidence" value="ECO:0007669"/>
    <property type="project" value="InterPro"/>
</dbReference>
<reference evidence="11" key="1">
    <citation type="submission" date="2019-08" db="EMBL/GenBank/DDBJ databases">
        <authorList>
            <person name="Kucharzyk K."/>
            <person name="Murdoch R.W."/>
            <person name="Higgins S."/>
            <person name="Loffler F."/>
        </authorList>
    </citation>
    <scope>NUCLEOTIDE SEQUENCE</scope>
</reference>
<evidence type="ECO:0000256" key="7">
    <source>
        <dbReference type="ARBA" id="ARBA00022840"/>
    </source>
</evidence>
<evidence type="ECO:0000313" key="11">
    <source>
        <dbReference type="EMBL" id="MPM24725.1"/>
    </source>
</evidence>
<keyword evidence="8" id="KW-0175">Coiled coil</keyword>
<dbReference type="InterPro" id="IPR036890">
    <property type="entry name" value="HATPase_C_sf"/>
</dbReference>
<name>A0A644Y852_9ZZZZ</name>
<organism evidence="11">
    <name type="scientific">bioreactor metagenome</name>
    <dbReference type="NCBI Taxonomy" id="1076179"/>
    <lineage>
        <taxon>unclassified sequences</taxon>
        <taxon>metagenomes</taxon>
        <taxon>ecological metagenomes</taxon>
    </lineage>
</organism>